<evidence type="ECO:0000313" key="2">
    <source>
        <dbReference type="EMBL" id="OAQ65327.1"/>
    </source>
</evidence>
<feature type="region of interest" description="Disordered" evidence="1">
    <location>
        <begin position="1"/>
        <end position="72"/>
    </location>
</feature>
<dbReference type="AlphaFoldDB" id="A0A179FIW7"/>
<gene>
    <name evidence="2" type="ORF">VFPPC_14044</name>
</gene>
<reference evidence="2 3" key="1">
    <citation type="journal article" date="2016" name="PLoS Pathog.">
        <title>Biosynthesis of antibiotic leucinostatins in bio-control fungus Purpureocillium lilacinum and their inhibition on phytophthora revealed by genome mining.</title>
        <authorList>
            <person name="Wang G."/>
            <person name="Liu Z."/>
            <person name="Lin R."/>
            <person name="Li E."/>
            <person name="Mao Z."/>
            <person name="Ling J."/>
            <person name="Yang Y."/>
            <person name="Yin W.B."/>
            <person name="Xie B."/>
        </authorList>
    </citation>
    <scope>NUCLEOTIDE SEQUENCE [LARGE SCALE GENOMIC DNA]</scope>
    <source>
        <strain evidence="2">170</strain>
    </source>
</reference>
<accession>A0A179FIW7</accession>
<dbReference type="EMBL" id="LSBJ02000005">
    <property type="protein sequence ID" value="OAQ65327.1"/>
    <property type="molecule type" value="Genomic_DNA"/>
</dbReference>
<sequence>MSASKPQNNGVSQTVTPERSAAAALNREPVQNTNSQDHQPANDSMLTRYVSEHRPSQVPVTERLAATASRSS</sequence>
<protein>
    <submittedName>
        <fullName evidence="2">Uncharacterized protein</fullName>
    </submittedName>
</protein>
<organism evidence="2 3">
    <name type="scientific">Pochonia chlamydosporia 170</name>
    <dbReference type="NCBI Taxonomy" id="1380566"/>
    <lineage>
        <taxon>Eukaryota</taxon>
        <taxon>Fungi</taxon>
        <taxon>Dikarya</taxon>
        <taxon>Ascomycota</taxon>
        <taxon>Pezizomycotina</taxon>
        <taxon>Sordariomycetes</taxon>
        <taxon>Hypocreomycetidae</taxon>
        <taxon>Hypocreales</taxon>
        <taxon>Clavicipitaceae</taxon>
        <taxon>Pochonia</taxon>
    </lineage>
</organism>
<comment type="caution">
    <text evidence="2">The sequence shown here is derived from an EMBL/GenBank/DDBJ whole genome shotgun (WGS) entry which is preliminary data.</text>
</comment>
<dbReference type="Proteomes" id="UP000078397">
    <property type="component" value="Unassembled WGS sequence"/>
</dbReference>
<proteinExistence type="predicted"/>
<evidence type="ECO:0000313" key="3">
    <source>
        <dbReference type="Proteomes" id="UP000078397"/>
    </source>
</evidence>
<evidence type="ECO:0000256" key="1">
    <source>
        <dbReference type="SAM" id="MobiDB-lite"/>
    </source>
</evidence>
<feature type="compositionally biased region" description="Polar residues" evidence="1">
    <location>
        <begin position="29"/>
        <end position="45"/>
    </location>
</feature>
<dbReference type="RefSeq" id="XP_018142641.1">
    <property type="nucleotide sequence ID" value="XM_018291815.1"/>
</dbReference>
<name>A0A179FIW7_METCM</name>
<dbReference type="KEGG" id="pchm:VFPPC_14044"/>
<keyword evidence="3" id="KW-1185">Reference proteome</keyword>
<dbReference type="GeneID" id="28855809"/>
<feature type="compositionally biased region" description="Polar residues" evidence="1">
    <location>
        <begin position="1"/>
        <end position="17"/>
    </location>
</feature>